<accession>A0A803SRR3</accession>
<keyword evidence="3" id="KW-1185">Reference proteome</keyword>
<sequence length="138" mass="15329">MWPVDGLHACPHAVVTLMEQRGHHWLTNSRMLKYESMLVDNPQVKLSVCATLNPATLMPVEEGELMQHDCLEVMDEVYSSRPDLKDLPLQTPEWVLFTDGSSRVVGSERRAGYAVVNSNGETLEAKGLPPGTSAQRVE</sequence>
<dbReference type="InterPro" id="IPR002156">
    <property type="entry name" value="RNaseH_domain"/>
</dbReference>
<protein>
    <recommendedName>
        <fullName evidence="1">RNase H type-1 domain-containing protein</fullName>
    </recommendedName>
</protein>
<dbReference type="Ensembl" id="ENSACAT00000044385.1">
    <property type="protein sequence ID" value="ENSACAP00000025653.1"/>
    <property type="gene ID" value="ENSACAG00000041582.1"/>
</dbReference>
<proteinExistence type="predicted"/>
<dbReference type="PROSITE" id="PS50879">
    <property type="entry name" value="RNASE_H_1"/>
    <property type="match status" value="1"/>
</dbReference>
<dbReference type="InterPro" id="IPR036397">
    <property type="entry name" value="RNaseH_sf"/>
</dbReference>
<evidence type="ECO:0000259" key="1">
    <source>
        <dbReference type="PROSITE" id="PS50879"/>
    </source>
</evidence>
<name>A0A803SRR3_ANOCA</name>
<evidence type="ECO:0000313" key="3">
    <source>
        <dbReference type="Proteomes" id="UP000001646"/>
    </source>
</evidence>
<reference evidence="2 3" key="1">
    <citation type="submission" date="2009-12" db="EMBL/GenBank/DDBJ databases">
        <title>The Genome Sequence of Anolis carolinensis (Green Anole Lizard).</title>
        <authorList>
            <consortium name="The Genome Sequencing Platform"/>
            <person name="Di Palma F."/>
            <person name="Alfoldi J."/>
            <person name="Heiman D."/>
            <person name="Young S."/>
            <person name="Grabherr M."/>
            <person name="Johnson J."/>
            <person name="Lander E.S."/>
            <person name="Lindblad-Toh K."/>
        </authorList>
    </citation>
    <scope>NUCLEOTIDE SEQUENCE [LARGE SCALE GENOMIC DNA]</scope>
    <source>
        <strain evidence="2 3">JBL SC #1</strain>
    </source>
</reference>
<dbReference type="Gene3D" id="3.30.420.10">
    <property type="entry name" value="Ribonuclease H-like superfamily/Ribonuclease H"/>
    <property type="match status" value="1"/>
</dbReference>
<dbReference type="GO" id="GO:0003676">
    <property type="term" value="F:nucleic acid binding"/>
    <property type="evidence" value="ECO:0007669"/>
    <property type="project" value="InterPro"/>
</dbReference>
<dbReference type="GeneTree" id="ENSGT01070000254195"/>
<reference evidence="2" key="3">
    <citation type="submission" date="2025-09" db="UniProtKB">
        <authorList>
            <consortium name="Ensembl"/>
        </authorList>
    </citation>
    <scope>IDENTIFICATION</scope>
</reference>
<feature type="domain" description="RNase H type-1" evidence="1">
    <location>
        <begin position="90"/>
        <end position="138"/>
    </location>
</feature>
<organism evidence="2 3">
    <name type="scientific">Anolis carolinensis</name>
    <name type="common">Green anole</name>
    <name type="synonym">American chameleon</name>
    <dbReference type="NCBI Taxonomy" id="28377"/>
    <lineage>
        <taxon>Eukaryota</taxon>
        <taxon>Metazoa</taxon>
        <taxon>Chordata</taxon>
        <taxon>Craniata</taxon>
        <taxon>Vertebrata</taxon>
        <taxon>Euteleostomi</taxon>
        <taxon>Lepidosauria</taxon>
        <taxon>Squamata</taxon>
        <taxon>Bifurcata</taxon>
        <taxon>Unidentata</taxon>
        <taxon>Episquamata</taxon>
        <taxon>Toxicofera</taxon>
        <taxon>Iguania</taxon>
        <taxon>Dactyloidae</taxon>
        <taxon>Anolis</taxon>
    </lineage>
</organism>
<dbReference type="AlphaFoldDB" id="A0A803SRR3"/>
<dbReference type="InParanoid" id="A0A803SRR3"/>
<dbReference type="GO" id="GO:0004523">
    <property type="term" value="F:RNA-DNA hybrid ribonuclease activity"/>
    <property type="evidence" value="ECO:0007669"/>
    <property type="project" value="InterPro"/>
</dbReference>
<dbReference type="Proteomes" id="UP000001646">
    <property type="component" value="Chromosome 5"/>
</dbReference>
<evidence type="ECO:0000313" key="2">
    <source>
        <dbReference type="Ensembl" id="ENSACAP00000025653.1"/>
    </source>
</evidence>
<reference evidence="2" key="2">
    <citation type="submission" date="2025-08" db="UniProtKB">
        <authorList>
            <consortium name="Ensembl"/>
        </authorList>
    </citation>
    <scope>IDENTIFICATION</scope>
</reference>